<dbReference type="RefSeq" id="XP_024572041.1">
    <property type="nucleotide sequence ID" value="XM_024726781.1"/>
</dbReference>
<keyword evidence="2" id="KW-1185">Reference proteome</keyword>
<dbReference type="AlphaFoldDB" id="A0A0P1A560"/>
<protein>
    <submittedName>
        <fullName evidence="1">Uncharacterized protein</fullName>
    </submittedName>
</protein>
<dbReference type="EMBL" id="CCYD01000055">
    <property type="protein sequence ID" value="CEG35672.1"/>
    <property type="molecule type" value="Genomic_DNA"/>
</dbReference>
<dbReference type="Proteomes" id="UP000054928">
    <property type="component" value="Unassembled WGS sequence"/>
</dbReference>
<evidence type="ECO:0000313" key="2">
    <source>
        <dbReference type="Proteomes" id="UP000054928"/>
    </source>
</evidence>
<dbReference type="GeneID" id="36407051"/>
<organism evidence="1 2">
    <name type="scientific">Plasmopara halstedii</name>
    <name type="common">Downy mildew of sunflower</name>
    <dbReference type="NCBI Taxonomy" id="4781"/>
    <lineage>
        <taxon>Eukaryota</taxon>
        <taxon>Sar</taxon>
        <taxon>Stramenopiles</taxon>
        <taxon>Oomycota</taxon>
        <taxon>Peronosporomycetes</taxon>
        <taxon>Peronosporales</taxon>
        <taxon>Peronosporaceae</taxon>
        <taxon>Plasmopara</taxon>
    </lineage>
</organism>
<accession>A0A0P1A560</accession>
<evidence type="ECO:0000313" key="1">
    <source>
        <dbReference type="EMBL" id="CEG35672.1"/>
    </source>
</evidence>
<sequence length="117" mass="13139">MSEIRSQLARPDCHEQQIDWKLKILSATGYEGASVTVQAMGSPESTLYDISKGLELCLVGKVIHSLKRIELVAIKATLSGATGISKYKPRCLYWNYDKMNKTGGIRDHRRFGQIVRI</sequence>
<proteinExistence type="predicted"/>
<reference evidence="2" key="1">
    <citation type="submission" date="2014-09" db="EMBL/GenBank/DDBJ databases">
        <authorList>
            <person name="Sharma Rahul"/>
            <person name="Thines Marco"/>
        </authorList>
    </citation>
    <scope>NUCLEOTIDE SEQUENCE [LARGE SCALE GENOMIC DNA]</scope>
</reference>
<name>A0A0P1A560_PLAHL</name>